<dbReference type="RefSeq" id="WP_071664559.1">
    <property type="nucleotide sequence ID" value="NZ_CP009654.1"/>
</dbReference>
<name>A0A1J0KSX3_9GAMM</name>
<feature type="region of interest" description="Disordered" evidence="1">
    <location>
        <begin position="66"/>
        <end position="86"/>
    </location>
</feature>
<proteinExistence type="predicted"/>
<dbReference type="EMBL" id="CP009654">
    <property type="protein sequence ID" value="APC96795.1"/>
    <property type="molecule type" value="Genomic_DNA"/>
</dbReference>
<dbReference type="PANTHER" id="PTHR11102:SF160">
    <property type="entry name" value="ERAD-ASSOCIATED E3 UBIQUITIN-PROTEIN LIGASE COMPONENT HRD3"/>
    <property type="match status" value="1"/>
</dbReference>
<dbReference type="PANTHER" id="PTHR11102">
    <property type="entry name" value="SEL-1-LIKE PROTEIN"/>
    <property type="match status" value="1"/>
</dbReference>
<evidence type="ECO:0000313" key="2">
    <source>
        <dbReference type="EMBL" id="APC96795.1"/>
    </source>
</evidence>
<dbReference type="InterPro" id="IPR006597">
    <property type="entry name" value="Sel1-like"/>
</dbReference>
<dbReference type="InterPro" id="IPR011990">
    <property type="entry name" value="TPR-like_helical_dom_sf"/>
</dbReference>
<dbReference type="Proteomes" id="UP000182521">
    <property type="component" value="Chromosome"/>
</dbReference>
<accession>A0A1J0KSX3</accession>
<evidence type="ECO:0000256" key="1">
    <source>
        <dbReference type="SAM" id="MobiDB-lite"/>
    </source>
</evidence>
<dbReference type="InterPro" id="IPR050767">
    <property type="entry name" value="Sel1_AlgK"/>
</dbReference>
<dbReference type="SMART" id="SM00671">
    <property type="entry name" value="SEL1"/>
    <property type="match status" value="5"/>
</dbReference>
<dbReference type="STRING" id="1542390.KX01_1699"/>
<evidence type="ECO:0000313" key="3">
    <source>
        <dbReference type="Proteomes" id="UP000182521"/>
    </source>
</evidence>
<organism evidence="2 3">
    <name type="scientific">Francisella frigiditurris</name>
    <dbReference type="NCBI Taxonomy" id="1542390"/>
    <lineage>
        <taxon>Bacteria</taxon>
        <taxon>Pseudomonadati</taxon>
        <taxon>Pseudomonadota</taxon>
        <taxon>Gammaproteobacteria</taxon>
        <taxon>Thiotrichales</taxon>
        <taxon>Francisellaceae</taxon>
        <taxon>Francisella</taxon>
    </lineage>
</organism>
<sequence>MDKKNGLKKVLLLSTLTIVILAIILEFKFGTSRDIDTQTDQAIESQSNDSENNMPAVKEPLEQPLEQKQQLESNIQSSQSKEDMDEQLKQADNYFKSTNPEDHKKAFEIYKQCAEKGNHKAELMLGEMYQEGKGVPQSNANALSYLAKAFYDKDTKDEAEYHVCNIYIAEKKYDKAIPLLEELTEKDYQNSAVDLASLYFTGAGDVPRDQAKARAILEKAYRHGDVNAEVFLGDLYFRSYDVPEATKLWEEAAKQNNNIAQFKLGYLYIQGMGMFKLFLDKKKGLMYLNQSADNGNIRAMLTLGDIYYNGKYEVKPNKEKAIGYFKRAKAAGDAEATQILENISALDKRQAKPQ</sequence>
<gene>
    <name evidence="2" type="ORF">KX01_1699</name>
</gene>
<protein>
    <submittedName>
        <fullName evidence="2">Sel1 repeat family protein</fullName>
    </submittedName>
</protein>
<dbReference type="SUPFAM" id="SSF81901">
    <property type="entry name" value="HCP-like"/>
    <property type="match status" value="1"/>
</dbReference>
<dbReference type="Gene3D" id="1.25.40.10">
    <property type="entry name" value="Tetratricopeptide repeat domain"/>
    <property type="match status" value="2"/>
</dbReference>
<dbReference type="Pfam" id="PF08238">
    <property type="entry name" value="Sel1"/>
    <property type="match status" value="6"/>
</dbReference>
<dbReference type="AlphaFoldDB" id="A0A1J0KSX3"/>
<dbReference type="OrthoDB" id="9792653at2"/>
<reference evidence="3" key="1">
    <citation type="submission" date="2014-10" db="EMBL/GenBank/DDBJ databases">
        <authorList>
            <person name="Kuske C.R."/>
            <person name="Challacombe J.F."/>
            <person name="Daligault H.E."/>
            <person name="Davenport K.W."/>
            <person name="Johnson S.L."/>
            <person name="Siddaramappa S."/>
            <person name="Petersen J.M."/>
        </authorList>
    </citation>
    <scope>NUCLEOTIDE SEQUENCE [LARGE SCALE GENOMIC DNA]</scope>
    <source>
        <strain evidence="3">CA97-1460</strain>
    </source>
</reference>
<keyword evidence="3" id="KW-1185">Reference proteome</keyword>
<dbReference type="KEGG" id="frc:KX01_1699"/>